<dbReference type="Gene3D" id="3.40.50.720">
    <property type="entry name" value="NAD(P)-binding Rossmann-like Domain"/>
    <property type="match status" value="1"/>
</dbReference>
<comment type="similarity">
    <text evidence="1">Belongs to the short-chain dehydrogenases/reductases (SDR) family.</text>
</comment>
<reference evidence="4" key="1">
    <citation type="submission" date="2014-08" db="EMBL/GenBank/DDBJ databases">
        <authorList>
            <person name="Edwards T."/>
        </authorList>
    </citation>
    <scope>NUCLEOTIDE SEQUENCE [LARGE SCALE GENOMIC DNA]</scope>
</reference>
<dbReference type="Proteomes" id="UP000182888">
    <property type="component" value="Unassembled WGS sequence"/>
</dbReference>
<organism evidence="3 4">
    <name type="scientific">Mesorhizobium plurifarium</name>
    <dbReference type="NCBI Taxonomy" id="69974"/>
    <lineage>
        <taxon>Bacteria</taxon>
        <taxon>Pseudomonadati</taxon>
        <taxon>Pseudomonadota</taxon>
        <taxon>Alphaproteobacteria</taxon>
        <taxon>Hyphomicrobiales</taxon>
        <taxon>Phyllobacteriaceae</taxon>
        <taxon>Mesorhizobium</taxon>
    </lineage>
</organism>
<dbReference type="InterPro" id="IPR036291">
    <property type="entry name" value="NAD(P)-bd_dom_sf"/>
</dbReference>
<dbReference type="NCBIfam" id="NF005559">
    <property type="entry name" value="PRK07231.1"/>
    <property type="match status" value="1"/>
</dbReference>
<name>A0A0K2VTH0_MESPL</name>
<dbReference type="PRINTS" id="PR00081">
    <property type="entry name" value="GDHRDH"/>
</dbReference>
<dbReference type="AlphaFoldDB" id="A0A0K2VTH0"/>
<gene>
    <name evidence="3" type="ORF">MPL1032_180042</name>
</gene>
<accession>A0A0K2VTH0</accession>
<dbReference type="GO" id="GO:0048038">
    <property type="term" value="F:quinone binding"/>
    <property type="evidence" value="ECO:0007669"/>
    <property type="project" value="TreeGrafter"/>
</dbReference>
<proteinExistence type="inferred from homology"/>
<dbReference type="PROSITE" id="PS00061">
    <property type="entry name" value="ADH_SHORT"/>
    <property type="match status" value="1"/>
</dbReference>
<dbReference type="PANTHER" id="PTHR42760">
    <property type="entry name" value="SHORT-CHAIN DEHYDROGENASES/REDUCTASES FAMILY MEMBER"/>
    <property type="match status" value="1"/>
</dbReference>
<dbReference type="CDD" id="cd05233">
    <property type="entry name" value="SDR_c"/>
    <property type="match status" value="1"/>
</dbReference>
<dbReference type="GO" id="GO:0006633">
    <property type="term" value="P:fatty acid biosynthetic process"/>
    <property type="evidence" value="ECO:0007669"/>
    <property type="project" value="TreeGrafter"/>
</dbReference>
<dbReference type="PRINTS" id="PR00080">
    <property type="entry name" value="SDRFAMILY"/>
</dbReference>
<dbReference type="Pfam" id="PF13561">
    <property type="entry name" value="adh_short_C2"/>
    <property type="match status" value="1"/>
</dbReference>
<evidence type="ECO:0000259" key="2">
    <source>
        <dbReference type="SMART" id="SM00822"/>
    </source>
</evidence>
<protein>
    <submittedName>
        <fullName evidence="3">Short-chain dehydrogenase/reductase SDR</fullName>
    </submittedName>
</protein>
<evidence type="ECO:0000313" key="3">
    <source>
        <dbReference type="EMBL" id="CDX53559.1"/>
    </source>
</evidence>
<dbReference type="FunFam" id="3.40.50.720:FF:000084">
    <property type="entry name" value="Short-chain dehydrogenase reductase"/>
    <property type="match status" value="1"/>
</dbReference>
<dbReference type="GO" id="GO:0016616">
    <property type="term" value="F:oxidoreductase activity, acting on the CH-OH group of donors, NAD or NADP as acceptor"/>
    <property type="evidence" value="ECO:0007669"/>
    <property type="project" value="TreeGrafter"/>
</dbReference>
<dbReference type="EMBL" id="CCND01000010">
    <property type="protein sequence ID" value="CDX53559.1"/>
    <property type="molecule type" value="Genomic_DNA"/>
</dbReference>
<dbReference type="InterPro" id="IPR057326">
    <property type="entry name" value="KR_dom"/>
</dbReference>
<evidence type="ECO:0000256" key="1">
    <source>
        <dbReference type="ARBA" id="ARBA00006484"/>
    </source>
</evidence>
<dbReference type="SUPFAM" id="SSF51735">
    <property type="entry name" value="NAD(P)-binding Rossmann-fold domains"/>
    <property type="match status" value="1"/>
</dbReference>
<feature type="domain" description="Ketoreductase" evidence="2">
    <location>
        <begin position="48"/>
        <end position="218"/>
    </location>
</feature>
<dbReference type="SMART" id="SM00822">
    <property type="entry name" value="PKS_KR"/>
    <property type="match status" value="1"/>
</dbReference>
<sequence>MGCRLEMKSGSTRGKYSSASALKCERKHPLRLIEHHFEWAITMTNSGKVVIVTGATSGIGEAVAQAFAATKASLVLVGRDRERGARALASVQKLNCPAELMLGDVTDSAFADQVIASSIKWFGKVSVLVNSAGIIRRGNAVETTDDDWRRTFETNVNGVFYFSRAAVKAMTRTGGGSIVNMASTVGLVGCSGLSAYCASKGAIVLLTRAMALDHANEQIRINAVCPGAVETPMLVSAYSKLISSEQILKNNVDAIPQGRLATPKEVASLTLYLASEAATHITGAALPIDGGFTAG</sequence>
<dbReference type="InterPro" id="IPR002347">
    <property type="entry name" value="SDR_fam"/>
</dbReference>
<dbReference type="InterPro" id="IPR020904">
    <property type="entry name" value="Sc_DH/Rdtase_CS"/>
</dbReference>
<evidence type="ECO:0000313" key="4">
    <source>
        <dbReference type="Proteomes" id="UP000182888"/>
    </source>
</evidence>
<dbReference type="PANTHER" id="PTHR42760:SF122">
    <property type="entry name" value="NAD(P)-BINDING PROTEIN"/>
    <property type="match status" value="1"/>
</dbReference>